<sequence>MKVAVFGAGRIAEVHVKGIIRAGHEVAGIYDIRPEPANALATQYGCAAFASPEDALGDPSIEAVVIGTSTNTHSDYIIACARAGKRIFCEKPIDLSVEVAENCWETIKSSNPFIHIGFNRRYDRHIRGLAEAVKSGELGKLENLTIISRDPAPAPIEYFKVSGGIFRDMTIHDFDIARFILGGNPAEIFATGSVLIDPEIGEIGDMDTTTVVMRSASGQLVQILNSRRAAYGFDQRIEAVCSNGMMQVDNILLDATVKYTPERSAARARPMDFFLERYGESYDEAWVDFFARLDAGDEPGVTFDDGLQALRIAEAANRSIRTGEIVKL</sequence>
<evidence type="ECO:0000256" key="2">
    <source>
        <dbReference type="ARBA" id="ARBA00023002"/>
    </source>
</evidence>
<proteinExistence type="inferred from homology"/>
<dbReference type="Gene3D" id="3.40.50.720">
    <property type="entry name" value="NAD(P)-binding Rossmann-like Domain"/>
    <property type="match status" value="1"/>
</dbReference>
<dbReference type="AlphaFoldDB" id="A0A9X3ZGF8"/>
<dbReference type="SUPFAM" id="SSF51735">
    <property type="entry name" value="NAD(P)-binding Rossmann-fold domains"/>
    <property type="match status" value="1"/>
</dbReference>
<dbReference type="InterPro" id="IPR030827">
    <property type="entry name" value="Myo_inos_IolG"/>
</dbReference>
<dbReference type="EMBL" id="JAPJZI010000001">
    <property type="protein sequence ID" value="MDA5397541.1"/>
    <property type="molecule type" value="Genomic_DNA"/>
</dbReference>
<dbReference type="InterPro" id="IPR000683">
    <property type="entry name" value="Gfo/Idh/MocA-like_OxRdtase_N"/>
</dbReference>
<dbReference type="SUPFAM" id="SSF55347">
    <property type="entry name" value="Glyceraldehyde-3-phosphate dehydrogenase-like, C-terminal domain"/>
    <property type="match status" value="1"/>
</dbReference>
<evidence type="ECO:0000256" key="1">
    <source>
        <dbReference type="ARBA" id="ARBA00010928"/>
    </source>
</evidence>
<reference evidence="5" key="1">
    <citation type="submission" date="2022-11" db="EMBL/GenBank/DDBJ databases">
        <title>Draft genome sequence of Hoeflea poritis E7-10 and Hoeflea prorocentri PM5-8, separated from scleractinian coral Porites lutea and marine dinoflagellate.</title>
        <authorList>
            <person name="Zhang G."/>
            <person name="Wei Q."/>
            <person name="Cai L."/>
        </authorList>
    </citation>
    <scope>NUCLEOTIDE SEQUENCE</scope>
    <source>
        <strain evidence="5">PM5-8</strain>
    </source>
</reference>
<gene>
    <name evidence="5" type="primary">iolG</name>
    <name evidence="5" type="ORF">OQ273_03045</name>
</gene>
<protein>
    <submittedName>
        <fullName evidence="5">Inositol 2-dehydrogenase</fullName>
        <ecNumber evidence="5">1.1.1.18</ecNumber>
    </submittedName>
</protein>
<dbReference type="PANTHER" id="PTHR42840:SF3">
    <property type="entry name" value="BINDING ROSSMANN FOLD OXIDOREDUCTASE, PUTATIVE (AFU_ORTHOLOGUE AFUA_2G10240)-RELATED"/>
    <property type="match status" value="1"/>
</dbReference>
<dbReference type="InterPro" id="IPR055170">
    <property type="entry name" value="GFO_IDH_MocA-like_dom"/>
</dbReference>
<dbReference type="Pfam" id="PF22725">
    <property type="entry name" value="GFO_IDH_MocA_C3"/>
    <property type="match status" value="1"/>
</dbReference>
<dbReference type="NCBIfam" id="TIGR04380">
    <property type="entry name" value="myo_inos_iolG"/>
    <property type="match status" value="1"/>
</dbReference>
<organism evidence="5 6">
    <name type="scientific">Hoeflea prorocentri</name>
    <dbReference type="NCBI Taxonomy" id="1922333"/>
    <lineage>
        <taxon>Bacteria</taxon>
        <taxon>Pseudomonadati</taxon>
        <taxon>Pseudomonadota</taxon>
        <taxon>Alphaproteobacteria</taxon>
        <taxon>Hyphomicrobiales</taxon>
        <taxon>Rhizobiaceae</taxon>
        <taxon>Hoeflea</taxon>
    </lineage>
</organism>
<accession>A0A9X3ZGF8</accession>
<dbReference type="Proteomes" id="UP001151234">
    <property type="component" value="Unassembled WGS sequence"/>
</dbReference>
<dbReference type="PANTHER" id="PTHR42840">
    <property type="entry name" value="NAD(P)-BINDING ROSSMANN-FOLD SUPERFAMILY PROTEIN-RELATED"/>
    <property type="match status" value="1"/>
</dbReference>
<comment type="caution">
    <text evidence="5">The sequence shown here is derived from an EMBL/GenBank/DDBJ whole genome shotgun (WGS) entry which is preliminary data.</text>
</comment>
<dbReference type="RefSeq" id="WP_267989000.1">
    <property type="nucleotide sequence ID" value="NZ_JAPJZI010000001.1"/>
</dbReference>
<dbReference type="Pfam" id="PF01408">
    <property type="entry name" value="GFO_IDH_MocA"/>
    <property type="match status" value="1"/>
</dbReference>
<feature type="domain" description="Gfo/Idh/MocA-like oxidoreductase N-terminal" evidence="3">
    <location>
        <begin position="1"/>
        <end position="117"/>
    </location>
</feature>
<keyword evidence="6" id="KW-1185">Reference proteome</keyword>
<feature type="domain" description="GFO/IDH/MocA-like oxidoreductase" evidence="4">
    <location>
        <begin position="128"/>
        <end position="246"/>
    </location>
</feature>
<dbReference type="InterPro" id="IPR036291">
    <property type="entry name" value="NAD(P)-bd_dom_sf"/>
</dbReference>
<dbReference type="Gene3D" id="3.30.360.10">
    <property type="entry name" value="Dihydrodipicolinate Reductase, domain 2"/>
    <property type="match status" value="1"/>
</dbReference>
<comment type="similarity">
    <text evidence="1">Belongs to the Gfo/Idh/MocA family.</text>
</comment>
<evidence type="ECO:0000313" key="6">
    <source>
        <dbReference type="Proteomes" id="UP001151234"/>
    </source>
</evidence>
<evidence type="ECO:0000313" key="5">
    <source>
        <dbReference type="EMBL" id="MDA5397541.1"/>
    </source>
</evidence>
<dbReference type="EC" id="1.1.1.18" evidence="5"/>
<evidence type="ECO:0000259" key="3">
    <source>
        <dbReference type="Pfam" id="PF01408"/>
    </source>
</evidence>
<dbReference type="GO" id="GO:0050112">
    <property type="term" value="F:inositol 2-dehydrogenase (NAD+) activity"/>
    <property type="evidence" value="ECO:0007669"/>
    <property type="project" value="UniProtKB-EC"/>
</dbReference>
<dbReference type="GO" id="GO:0000166">
    <property type="term" value="F:nucleotide binding"/>
    <property type="evidence" value="ECO:0007669"/>
    <property type="project" value="InterPro"/>
</dbReference>
<name>A0A9X3ZGF8_9HYPH</name>
<keyword evidence="2 5" id="KW-0560">Oxidoreductase</keyword>
<evidence type="ECO:0000259" key="4">
    <source>
        <dbReference type="Pfam" id="PF22725"/>
    </source>
</evidence>